<keyword evidence="5" id="KW-1185">Reference proteome</keyword>
<dbReference type="Gene3D" id="1.10.10.10">
    <property type="entry name" value="Winged helix-like DNA-binding domain superfamily/Winged helix DNA-binding domain"/>
    <property type="match status" value="1"/>
</dbReference>
<dbReference type="PROSITE" id="PS51186">
    <property type="entry name" value="GNAT"/>
    <property type="match status" value="1"/>
</dbReference>
<evidence type="ECO:0000313" key="4">
    <source>
        <dbReference type="EMBL" id="RSH95594.1"/>
    </source>
</evidence>
<dbReference type="AlphaFoldDB" id="A0A427YWY9"/>
<feature type="domain" description="N-acetyltransferase" evidence="3">
    <location>
        <begin position="169"/>
        <end position="326"/>
    </location>
</feature>
<evidence type="ECO:0000313" key="5">
    <source>
        <dbReference type="Proteomes" id="UP000279259"/>
    </source>
</evidence>
<protein>
    <recommendedName>
        <fullName evidence="6">N-acetyltransferase domain-containing protein</fullName>
    </recommendedName>
</protein>
<dbReference type="InterPro" id="IPR011991">
    <property type="entry name" value="ArsR-like_HTH"/>
</dbReference>
<dbReference type="InterPro" id="IPR036390">
    <property type="entry name" value="WH_DNA-bd_sf"/>
</dbReference>
<evidence type="ECO:0000256" key="1">
    <source>
        <dbReference type="ARBA" id="ARBA00022679"/>
    </source>
</evidence>
<name>A0A427YWY9_9TREE</name>
<dbReference type="InterPro" id="IPR016181">
    <property type="entry name" value="Acyl_CoA_acyltransferase"/>
</dbReference>
<dbReference type="SMART" id="SM00347">
    <property type="entry name" value="HTH_MARR"/>
    <property type="match status" value="1"/>
</dbReference>
<dbReference type="Pfam" id="PF00583">
    <property type="entry name" value="Acetyltransf_1"/>
    <property type="match status" value="1"/>
</dbReference>
<comment type="caution">
    <text evidence="4">The sequence shown here is derived from an EMBL/GenBank/DDBJ whole genome shotgun (WGS) entry which is preliminary data.</text>
</comment>
<dbReference type="GO" id="GO:0008080">
    <property type="term" value="F:N-acetyltransferase activity"/>
    <property type="evidence" value="ECO:0007669"/>
    <property type="project" value="InterPro"/>
</dbReference>
<dbReference type="STRING" id="1890683.A0A427YWY9"/>
<dbReference type="Proteomes" id="UP000279259">
    <property type="component" value="Unassembled WGS sequence"/>
</dbReference>
<accession>A0A427YWY9</accession>
<proteinExistence type="predicted"/>
<dbReference type="InterPro" id="IPR000835">
    <property type="entry name" value="HTH_MarR-typ"/>
</dbReference>
<dbReference type="PANTHER" id="PTHR13947">
    <property type="entry name" value="GNAT FAMILY N-ACETYLTRANSFERASE"/>
    <property type="match status" value="1"/>
</dbReference>
<dbReference type="OrthoDB" id="2583774at2759"/>
<dbReference type="EMBL" id="RSCD01000001">
    <property type="protein sequence ID" value="RSH95594.1"/>
    <property type="molecule type" value="Genomic_DNA"/>
</dbReference>
<evidence type="ECO:0000259" key="2">
    <source>
        <dbReference type="PROSITE" id="PS50995"/>
    </source>
</evidence>
<dbReference type="CDD" id="cd00090">
    <property type="entry name" value="HTH_ARSR"/>
    <property type="match status" value="1"/>
</dbReference>
<dbReference type="InterPro" id="IPR036388">
    <property type="entry name" value="WH-like_DNA-bd_sf"/>
</dbReference>
<sequence>MTDISPAHIHSIRHFNRFYTRQAGVLSTYSAGNLSLTDARVLYELAHRPGTVASDLAAVTGLDHGYLSRILKRFESSGWLNRETSPKDGRQVLLNLTPAGRQAFVPLEEEANANAAAVLRTMGDSDRKRLVDAMQEIERLLDPKPLPRSTTATAPTAVTAAAPVAPVTIVLRDVRPGDLGWVVQAHAEAYTREYGWDNTFEALVAEIVAQFVRTFDSSGERGWIAEIDGERVGSIFLVRGSDPTTAKIRLLLVTPAARGSGLGNRLVTECIEFARSKGYEKIELWTHSCLTAARAMYAKRGFALVESDEYEGFGQKLVWENWEMTL</sequence>
<organism evidence="4 5">
    <name type="scientific">Saitozyma podzolica</name>
    <dbReference type="NCBI Taxonomy" id="1890683"/>
    <lineage>
        <taxon>Eukaryota</taxon>
        <taxon>Fungi</taxon>
        <taxon>Dikarya</taxon>
        <taxon>Basidiomycota</taxon>
        <taxon>Agaricomycotina</taxon>
        <taxon>Tremellomycetes</taxon>
        <taxon>Tremellales</taxon>
        <taxon>Trimorphomycetaceae</taxon>
        <taxon>Saitozyma</taxon>
    </lineage>
</organism>
<dbReference type="GO" id="GO:0003700">
    <property type="term" value="F:DNA-binding transcription factor activity"/>
    <property type="evidence" value="ECO:0007669"/>
    <property type="project" value="InterPro"/>
</dbReference>
<gene>
    <name evidence="4" type="ORF">EHS25_000686</name>
</gene>
<evidence type="ECO:0008006" key="6">
    <source>
        <dbReference type="Google" id="ProtNLM"/>
    </source>
</evidence>
<evidence type="ECO:0000259" key="3">
    <source>
        <dbReference type="PROSITE" id="PS51186"/>
    </source>
</evidence>
<dbReference type="Gene3D" id="3.40.630.30">
    <property type="match status" value="1"/>
</dbReference>
<dbReference type="CDD" id="cd04301">
    <property type="entry name" value="NAT_SF"/>
    <property type="match status" value="1"/>
</dbReference>
<dbReference type="InterPro" id="IPR050769">
    <property type="entry name" value="NAT_camello-type"/>
</dbReference>
<keyword evidence="1" id="KW-0808">Transferase</keyword>
<reference evidence="4 5" key="1">
    <citation type="submission" date="2018-11" db="EMBL/GenBank/DDBJ databases">
        <title>Genome sequence of Saitozyma podzolica DSM 27192.</title>
        <authorList>
            <person name="Aliyu H."/>
            <person name="Gorte O."/>
            <person name="Ochsenreither K."/>
        </authorList>
    </citation>
    <scope>NUCLEOTIDE SEQUENCE [LARGE SCALE GENOMIC DNA]</scope>
    <source>
        <strain evidence="4 5">DSM 27192</strain>
    </source>
</reference>
<dbReference type="SUPFAM" id="SSF46785">
    <property type="entry name" value="Winged helix' DNA-binding domain"/>
    <property type="match status" value="1"/>
</dbReference>
<dbReference type="SUPFAM" id="SSF55729">
    <property type="entry name" value="Acyl-CoA N-acyltransferases (Nat)"/>
    <property type="match status" value="1"/>
</dbReference>
<feature type="domain" description="HTH marR-type" evidence="2">
    <location>
        <begin position="1"/>
        <end position="139"/>
    </location>
</feature>
<dbReference type="PROSITE" id="PS50995">
    <property type="entry name" value="HTH_MARR_2"/>
    <property type="match status" value="1"/>
</dbReference>
<dbReference type="Pfam" id="PF12802">
    <property type="entry name" value="MarR_2"/>
    <property type="match status" value="1"/>
</dbReference>
<dbReference type="PANTHER" id="PTHR13947:SF37">
    <property type="entry name" value="LD18367P"/>
    <property type="match status" value="1"/>
</dbReference>
<dbReference type="InterPro" id="IPR000182">
    <property type="entry name" value="GNAT_dom"/>
</dbReference>